<dbReference type="Proteomes" id="UP001241537">
    <property type="component" value="Unassembled WGS sequence"/>
</dbReference>
<protein>
    <submittedName>
        <fullName evidence="3">Trk system potassium uptake protein TrkA</fullName>
    </submittedName>
</protein>
<dbReference type="InterPro" id="IPR003148">
    <property type="entry name" value="RCK_N"/>
</dbReference>
<dbReference type="PROSITE" id="PS51201">
    <property type="entry name" value="RCK_N"/>
    <property type="match status" value="1"/>
</dbReference>
<dbReference type="InterPro" id="IPR006037">
    <property type="entry name" value="RCK_C"/>
</dbReference>
<evidence type="ECO:0000313" key="3">
    <source>
        <dbReference type="EMBL" id="MDQ0152225.1"/>
    </source>
</evidence>
<accession>A0AAE3VAA8</accession>
<dbReference type="Gene3D" id="3.30.70.1450">
    <property type="entry name" value="Regulator of K+ conductance, C-terminal domain"/>
    <property type="match status" value="1"/>
</dbReference>
<feature type="domain" description="RCK N-terminal" evidence="1">
    <location>
        <begin position="1"/>
        <end position="118"/>
    </location>
</feature>
<dbReference type="PROSITE" id="PS51202">
    <property type="entry name" value="RCK_C"/>
    <property type="match status" value="1"/>
</dbReference>
<dbReference type="Pfam" id="PF02080">
    <property type="entry name" value="TrkA_C"/>
    <property type="match status" value="1"/>
</dbReference>
<dbReference type="SUPFAM" id="SSF116726">
    <property type="entry name" value="TrkA C-terminal domain-like"/>
    <property type="match status" value="1"/>
</dbReference>
<dbReference type="PANTHER" id="PTHR43833:SF7">
    <property type="entry name" value="KTR SYSTEM POTASSIUM UPTAKE PROTEIN C"/>
    <property type="match status" value="1"/>
</dbReference>
<name>A0AAE3VAA8_9FIRM</name>
<gene>
    <name evidence="3" type="ORF">J2S20_000910</name>
</gene>
<sequence length="215" mass="23972">MKSVLVIGLGRFGARVAEKLREMGHQIMVVDKVEERVDAAMHCATNGQIGDCTNRNFLESLGIPNFDLCIVSIGDDFQNSLEATSLLKELGAKQVVSRAASAVHAKFLKRNGADEVVFPEEQLANWTAVRYSADHIFDYIPVDQDYAIFEVEVPESWIGRSIGELNIRKNLKLNILARKQDGALSMEISPDTVFSEGETVLVLGRREGIREYFKL</sequence>
<reference evidence="3" key="1">
    <citation type="submission" date="2023-07" db="EMBL/GenBank/DDBJ databases">
        <title>Genomic Encyclopedia of Type Strains, Phase IV (KMG-IV): sequencing the most valuable type-strain genomes for metagenomic binning, comparative biology and taxonomic classification.</title>
        <authorList>
            <person name="Goeker M."/>
        </authorList>
    </citation>
    <scope>NUCLEOTIDE SEQUENCE</scope>
    <source>
        <strain evidence="3">DSM 19659</strain>
    </source>
</reference>
<dbReference type="GO" id="GO:0006813">
    <property type="term" value="P:potassium ion transport"/>
    <property type="evidence" value="ECO:0007669"/>
    <property type="project" value="InterPro"/>
</dbReference>
<evidence type="ECO:0000259" key="2">
    <source>
        <dbReference type="PROSITE" id="PS51202"/>
    </source>
</evidence>
<dbReference type="GO" id="GO:0008324">
    <property type="term" value="F:monoatomic cation transmembrane transporter activity"/>
    <property type="evidence" value="ECO:0007669"/>
    <property type="project" value="InterPro"/>
</dbReference>
<feature type="domain" description="RCK C-terminal" evidence="2">
    <location>
        <begin position="134"/>
        <end position="215"/>
    </location>
</feature>
<organism evidence="3 4">
    <name type="scientific">Moryella indoligenes</name>
    <dbReference type="NCBI Taxonomy" id="371674"/>
    <lineage>
        <taxon>Bacteria</taxon>
        <taxon>Bacillati</taxon>
        <taxon>Bacillota</taxon>
        <taxon>Clostridia</taxon>
        <taxon>Lachnospirales</taxon>
        <taxon>Lachnospiraceae</taxon>
        <taxon>Moryella</taxon>
    </lineage>
</organism>
<dbReference type="InterPro" id="IPR036721">
    <property type="entry name" value="RCK_C_sf"/>
</dbReference>
<comment type="caution">
    <text evidence="3">The sequence shown here is derived from an EMBL/GenBank/DDBJ whole genome shotgun (WGS) entry which is preliminary data.</text>
</comment>
<evidence type="ECO:0000259" key="1">
    <source>
        <dbReference type="PROSITE" id="PS51201"/>
    </source>
</evidence>
<dbReference type="PANTHER" id="PTHR43833">
    <property type="entry name" value="POTASSIUM CHANNEL PROTEIN 2-RELATED-RELATED"/>
    <property type="match status" value="1"/>
</dbReference>
<keyword evidence="4" id="KW-1185">Reference proteome</keyword>
<dbReference type="InterPro" id="IPR036291">
    <property type="entry name" value="NAD(P)-bd_dom_sf"/>
</dbReference>
<dbReference type="SUPFAM" id="SSF51735">
    <property type="entry name" value="NAD(P)-binding Rossmann-fold domains"/>
    <property type="match status" value="1"/>
</dbReference>
<dbReference type="InterPro" id="IPR050721">
    <property type="entry name" value="Trk_Ktr_HKT_K-transport"/>
</dbReference>
<proteinExistence type="predicted"/>
<dbReference type="EMBL" id="JAUSTO010000004">
    <property type="protein sequence ID" value="MDQ0152225.1"/>
    <property type="molecule type" value="Genomic_DNA"/>
</dbReference>
<dbReference type="Gene3D" id="3.40.50.720">
    <property type="entry name" value="NAD(P)-binding Rossmann-like Domain"/>
    <property type="match status" value="1"/>
</dbReference>
<dbReference type="AlphaFoldDB" id="A0AAE3VAA8"/>
<dbReference type="Pfam" id="PF02254">
    <property type="entry name" value="TrkA_N"/>
    <property type="match status" value="1"/>
</dbReference>
<dbReference type="RefSeq" id="WP_307253675.1">
    <property type="nucleotide sequence ID" value="NZ_JAUSTO010000004.1"/>
</dbReference>
<evidence type="ECO:0000313" key="4">
    <source>
        <dbReference type="Proteomes" id="UP001241537"/>
    </source>
</evidence>